<dbReference type="AlphaFoldDB" id="A0A6A6C989"/>
<protein>
    <recommendedName>
        <fullName evidence="3">Transcription factor domain-containing protein</fullName>
    </recommendedName>
</protein>
<dbReference type="RefSeq" id="XP_033663361.1">
    <property type="nucleotide sequence ID" value="XM_033808418.1"/>
</dbReference>
<evidence type="ECO:0000313" key="2">
    <source>
        <dbReference type="Proteomes" id="UP000799537"/>
    </source>
</evidence>
<organism evidence="1 2">
    <name type="scientific">Zasmidium cellare ATCC 36951</name>
    <dbReference type="NCBI Taxonomy" id="1080233"/>
    <lineage>
        <taxon>Eukaryota</taxon>
        <taxon>Fungi</taxon>
        <taxon>Dikarya</taxon>
        <taxon>Ascomycota</taxon>
        <taxon>Pezizomycotina</taxon>
        <taxon>Dothideomycetes</taxon>
        <taxon>Dothideomycetidae</taxon>
        <taxon>Mycosphaerellales</taxon>
        <taxon>Mycosphaerellaceae</taxon>
        <taxon>Zasmidium</taxon>
    </lineage>
</organism>
<dbReference type="Proteomes" id="UP000799537">
    <property type="component" value="Unassembled WGS sequence"/>
</dbReference>
<dbReference type="OrthoDB" id="4137815at2759"/>
<dbReference type="EMBL" id="ML993613">
    <property type="protein sequence ID" value="KAF2162472.1"/>
    <property type="molecule type" value="Genomic_DNA"/>
</dbReference>
<proteinExistence type="predicted"/>
<keyword evidence="2" id="KW-1185">Reference proteome</keyword>
<gene>
    <name evidence="1" type="ORF">M409DRAFT_27097</name>
</gene>
<sequence length="369" mass="42282">MFKDLDPFEEGVVGRFLDVDFFSELMTVPRMGRAMHQQAMSSLLQHWELTRDGYFSMFGAFAAAKSIEMPAYDHEKNLQRGTRALKQFRLMQCPSVTSEVTPWLWLGISVLIYAHCGLGNSGTTVRRYILQHLLELRQQGQDYTSHPGVISLIALDIFECLIHRRMPVLNMPLRQNVGADAFLGVCAPLVRLCCDLATLSYNWQDGNFDEDVLAGFEAAVDCWQPTLSPDWYEEASKIETTHVLSQIRVHRAMLLLFAHRLRHAFGREDAAASQMAHSILSELDLATIATRQPPMWTMSPFIVAALEVPDTNERSKVVRNVPKYGDKLSPKSQRMAADFLRAFWTYRDQHDGFRWIDMLHYFPPLCLYM</sequence>
<evidence type="ECO:0008006" key="3">
    <source>
        <dbReference type="Google" id="ProtNLM"/>
    </source>
</evidence>
<dbReference type="GeneID" id="54561690"/>
<accession>A0A6A6C989</accession>
<name>A0A6A6C989_ZASCE</name>
<reference evidence="1" key="1">
    <citation type="journal article" date="2020" name="Stud. Mycol.">
        <title>101 Dothideomycetes genomes: a test case for predicting lifestyles and emergence of pathogens.</title>
        <authorList>
            <person name="Haridas S."/>
            <person name="Albert R."/>
            <person name="Binder M."/>
            <person name="Bloem J."/>
            <person name="Labutti K."/>
            <person name="Salamov A."/>
            <person name="Andreopoulos B."/>
            <person name="Baker S."/>
            <person name="Barry K."/>
            <person name="Bills G."/>
            <person name="Bluhm B."/>
            <person name="Cannon C."/>
            <person name="Castanera R."/>
            <person name="Culley D."/>
            <person name="Daum C."/>
            <person name="Ezra D."/>
            <person name="Gonzalez J."/>
            <person name="Henrissat B."/>
            <person name="Kuo A."/>
            <person name="Liang C."/>
            <person name="Lipzen A."/>
            <person name="Lutzoni F."/>
            <person name="Magnuson J."/>
            <person name="Mondo S."/>
            <person name="Nolan M."/>
            <person name="Ohm R."/>
            <person name="Pangilinan J."/>
            <person name="Park H.-J."/>
            <person name="Ramirez L."/>
            <person name="Alfaro M."/>
            <person name="Sun H."/>
            <person name="Tritt A."/>
            <person name="Yoshinaga Y."/>
            <person name="Zwiers L.-H."/>
            <person name="Turgeon B."/>
            <person name="Goodwin S."/>
            <person name="Spatafora J."/>
            <person name="Crous P."/>
            <person name="Grigoriev I."/>
        </authorList>
    </citation>
    <scope>NUCLEOTIDE SEQUENCE</scope>
    <source>
        <strain evidence="1">ATCC 36951</strain>
    </source>
</reference>
<evidence type="ECO:0000313" key="1">
    <source>
        <dbReference type="EMBL" id="KAF2162472.1"/>
    </source>
</evidence>